<feature type="domain" description="SLH" evidence="2">
    <location>
        <begin position="61"/>
        <end position="125"/>
    </location>
</feature>
<dbReference type="RefSeq" id="WP_090675221.1">
    <property type="nucleotide sequence ID" value="NZ_FMTT01000041.1"/>
</dbReference>
<evidence type="ECO:0000313" key="4">
    <source>
        <dbReference type="Proteomes" id="UP000198601"/>
    </source>
</evidence>
<sequence>MSKAFKKTVISGLTLAMVLGGSTAAFADGKGKGHDKDKDRDNRDTIVKKVDYGKDVNINIKLTFDDLKGKDVEWAQRYIASLASKRVFEGYEDGTFQPRKTITRIEAITAAVRLMGLRDQAESADAKAANLNFKDADKLKQKYPWATGYVSVALQNDLFTETDDMIQPEKEADRLWATTLLVKAMKLQNEAKAKMNAKLPFRDADKIPAGSVGYVAVAIEKNLIDGYEDNTFRPNKSVSRAELAALLDRTGSQLPDHASVKGTVTGALNNNLLPVKLQNNEALNVEMDSNVFVFRNGSRVAPGDLRTGDQVLIRTYGGKAIYVEVLNTTNDPQQQVDFTVTGTLNSYTLNAKGGLANITINQNVNGGVQTAVYGVAPEVYISGDVSQLTAGRTLELRGKNQLVHTIIIR</sequence>
<feature type="signal peptide" evidence="1">
    <location>
        <begin position="1"/>
        <end position="27"/>
    </location>
</feature>
<reference evidence="4" key="1">
    <citation type="submission" date="2016-10" db="EMBL/GenBank/DDBJ databases">
        <authorList>
            <person name="Varghese N."/>
            <person name="Submissions S."/>
        </authorList>
    </citation>
    <scope>NUCLEOTIDE SEQUENCE [LARGE SCALE GENOMIC DNA]</scope>
    <source>
        <strain evidence="4">CGMCC 1.8946</strain>
    </source>
</reference>
<dbReference type="PROSITE" id="PS51272">
    <property type="entry name" value="SLH"/>
    <property type="match status" value="2"/>
</dbReference>
<feature type="chain" id="PRO_5011746177" evidence="1">
    <location>
        <begin position="28"/>
        <end position="409"/>
    </location>
</feature>
<dbReference type="STRING" id="624147.SAMN04487970_104145"/>
<dbReference type="InterPro" id="IPR001119">
    <property type="entry name" value="SLH_dom"/>
</dbReference>
<keyword evidence="1" id="KW-0732">Signal</keyword>
<proteinExistence type="predicted"/>
<accession>A0A1G4T4Z6</accession>
<dbReference type="Proteomes" id="UP000198601">
    <property type="component" value="Unassembled WGS sequence"/>
</dbReference>
<evidence type="ECO:0000256" key="1">
    <source>
        <dbReference type="SAM" id="SignalP"/>
    </source>
</evidence>
<gene>
    <name evidence="3" type="ORF">SAMN04487970_104145</name>
</gene>
<evidence type="ECO:0000259" key="2">
    <source>
        <dbReference type="PROSITE" id="PS51272"/>
    </source>
</evidence>
<dbReference type="PANTHER" id="PTHR43308">
    <property type="entry name" value="OUTER MEMBRANE PROTEIN ALPHA-RELATED"/>
    <property type="match status" value="1"/>
</dbReference>
<evidence type="ECO:0000313" key="3">
    <source>
        <dbReference type="EMBL" id="SCW75875.1"/>
    </source>
</evidence>
<name>A0A1G4T4Z6_9BACL</name>
<dbReference type="EMBL" id="FMTT01000041">
    <property type="protein sequence ID" value="SCW75875.1"/>
    <property type="molecule type" value="Genomic_DNA"/>
</dbReference>
<dbReference type="AlphaFoldDB" id="A0A1G4T4Z6"/>
<protein>
    <submittedName>
        <fullName evidence="3">S-layer homology domain-containing protein</fullName>
    </submittedName>
</protein>
<organism evidence="3 4">
    <name type="scientific">Paenibacillus tianmuensis</name>
    <dbReference type="NCBI Taxonomy" id="624147"/>
    <lineage>
        <taxon>Bacteria</taxon>
        <taxon>Bacillati</taxon>
        <taxon>Bacillota</taxon>
        <taxon>Bacilli</taxon>
        <taxon>Bacillales</taxon>
        <taxon>Paenibacillaceae</taxon>
        <taxon>Paenibacillus</taxon>
    </lineage>
</organism>
<keyword evidence="4" id="KW-1185">Reference proteome</keyword>
<dbReference type="InterPro" id="IPR051465">
    <property type="entry name" value="Cell_Envelope_Struct_Comp"/>
</dbReference>
<dbReference type="OrthoDB" id="5845122at2"/>
<dbReference type="Pfam" id="PF00395">
    <property type="entry name" value="SLH"/>
    <property type="match status" value="2"/>
</dbReference>
<feature type="domain" description="SLH" evidence="2">
    <location>
        <begin position="198"/>
        <end position="261"/>
    </location>
</feature>